<accession>A0A6N7XY96</accession>
<name>A0A6N7XY96_9FIRM</name>
<dbReference type="GO" id="GO:0016020">
    <property type="term" value="C:membrane"/>
    <property type="evidence" value="ECO:0007669"/>
    <property type="project" value="TreeGrafter"/>
</dbReference>
<dbReference type="GO" id="GO:0046464">
    <property type="term" value="P:acylglycerol catabolic process"/>
    <property type="evidence" value="ECO:0007669"/>
    <property type="project" value="TreeGrafter"/>
</dbReference>
<evidence type="ECO:0000313" key="3">
    <source>
        <dbReference type="Proteomes" id="UP000469523"/>
    </source>
</evidence>
<proteinExistence type="predicted"/>
<dbReference type="Pfam" id="PF00561">
    <property type="entry name" value="Abhydrolase_1"/>
    <property type="match status" value="1"/>
</dbReference>
<evidence type="ECO:0000313" key="2">
    <source>
        <dbReference type="EMBL" id="MSU02787.1"/>
    </source>
</evidence>
<gene>
    <name evidence="2" type="ORF">FYJ83_15095</name>
</gene>
<dbReference type="InterPro" id="IPR000073">
    <property type="entry name" value="AB_hydrolase_1"/>
</dbReference>
<feature type="domain" description="AB hydrolase-1" evidence="1">
    <location>
        <begin position="30"/>
        <end position="275"/>
    </location>
</feature>
<dbReference type="SUPFAM" id="SSF53474">
    <property type="entry name" value="alpha/beta-Hydrolases"/>
    <property type="match status" value="1"/>
</dbReference>
<dbReference type="AlphaFoldDB" id="A0A6N7XY96"/>
<protein>
    <submittedName>
        <fullName evidence="2">Alpha/beta hydrolase</fullName>
    </submittedName>
</protein>
<dbReference type="PANTHER" id="PTHR43798">
    <property type="entry name" value="MONOACYLGLYCEROL LIPASE"/>
    <property type="match status" value="1"/>
</dbReference>
<dbReference type="InterPro" id="IPR029058">
    <property type="entry name" value="AB_hydrolase_fold"/>
</dbReference>
<evidence type="ECO:0000259" key="1">
    <source>
        <dbReference type="Pfam" id="PF00561"/>
    </source>
</evidence>
<dbReference type="InterPro" id="IPR050266">
    <property type="entry name" value="AB_hydrolase_sf"/>
</dbReference>
<dbReference type="Proteomes" id="UP000469523">
    <property type="component" value="Unassembled WGS sequence"/>
</dbReference>
<keyword evidence="2" id="KW-0378">Hydrolase</keyword>
<keyword evidence="3" id="KW-1185">Reference proteome</keyword>
<reference evidence="2 3" key="1">
    <citation type="submission" date="2019-09" db="EMBL/GenBank/DDBJ databases">
        <title>In-depth cultivation of the pig gut microbiome towards novel bacterial diversity and tailored functional studies.</title>
        <authorList>
            <person name="Wylensek D."/>
            <person name="Hitch T.C.A."/>
            <person name="Clavel T."/>
        </authorList>
    </citation>
    <scope>NUCLEOTIDE SEQUENCE [LARGE SCALE GENOMIC DNA]</scope>
    <source>
        <strain evidence="2 3">WCA3-693-APC-4?</strain>
    </source>
</reference>
<dbReference type="PRINTS" id="PR00111">
    <property type="entry name" value="ABHYDROLASE"/>
</dbReference>
<comment type="caution">
    <text evidence="2">The sequence shown here is derived from an EMBL/GenBank/DDBJ whole genome shotgun (WGS) entry which is preliminary data.</text>
</comment>
<organism evidence="2 3">
    <name type="scientific">Tissierella pigra</name>
    <dbReference type="NCBI Taxonomy" id="2607614"/>
    <lineage>
        <taxon>Bacteria</taxon>
        <taxon>Bacillati</taxon>
        <taxon>Bacillota</taxon>
        <taxon>Tissierellia</taxon>
        <taxon>Tissierellales</taxon>
        <taxon>Tissierellaceae</taxon>
        <taxon>Tissierella</taxon>
    </lineage>
</organism>
<dbReference type="GO" id="GO:0047372">
    <property type="term" value="F:monoacylglycerol lipase activity"/>
    <property type="evidence" value="ECO:0007669"/>
    <property type="project" value="TreeGrafter"/>
</dbReference>
<sequence length="300" mass="34124">MLGGKILEKLRIKANGTELEVNQYPRNGETIVFIHFSGGNLAQWNGVVPYFINKYHIVTLDLRGHGKSEKVVSGYTLDNMAIDIIDVMNQLGIEKAHIVGSSLGGEIAVNLASHFPERIQSIVAEGAIQNYFGKNGVCDIAKEEIPNKKIELRTKRAKKNNPVFDSIVEKVKMAKQNYEQGGILWNQQIEEFEIYNSSETGDGKYISACPKWVIDKYLEDFWDIKFEKYFENIICPVLMLPSEEEWKSKEIKAGIENFQKLLRLSQVVVIPGGSHAYVAFQYPLEFSQVIQAFHNEIEQY</sequence>
<dbReference type="PANTHER" id="PTHR43798:SF5">
    <property type="entry name" value="MONOACYLGLYCEROL LIPASE ABHD6"/>
    <property type="match status" value="1"/>
</dbReference>
<dbReference type="Gene3D" id="3.40.50.1820">
    <property type="entry name" value="alpha/beta hydrolase"/>
    <property type="match status" value="1"/>
</dbReference>
<dbReference type="EMBL" id="VUNQ01000043">
    <property type="protein sequence ID" value="MSU02787.1"/>
    <property type="molecule type" value="Genomic_DNA"/>
</dbReference>